<proteinExistence type="predicted"/>
<comment type="caution">
    <text evidence="1">The sequence shown here is derived from an EMBL/GenBank/DDBJ whole genome shotgun (WGS) entry which is preliminary data.</text>
</comment>
<name>A0A1G1YIW6_9BACT</name>
<dbReference type="AlphaFoldDB" id="A0A1G1YIW6"/>
<gene>
    <name evidence="1" type="ORF">A3J59_02170</name>
</gene>
<evidence type="ECO:0000313" key="1">
    <source>
        <dbReference type="EMBL" id="OGY52288.1"/>
    </source>
</evidence>
<evidence type="ECO:0000313" key="2">
    <source>
        <dbReference type="Proteomes" id="UP000177310"/>
    </source>
</evidence>
<sequence>MDVVPETLRIEHGAVLGEAKDGGVTFSDRRPEVIRKVQLLINLPQFEKGAEFAKLRSTVRQSLQQFYDGGVVSIEVFAGALAGQVELVINPEPYHGKVQPHCRVITLLLEPMAGWKLSRPDLTKPSRSGKGFVCTSLFEGQVTLLTVTDERNPVWIKELVVFDSGAFDQPLQALAVRGVVSDEVKLQQAMYLLPFDEPEALPIAPVEVIDLPVSDQRAAASSRHSAT</sequence>
<protein>
    <submittedName>
        <fullName evidence="1">Uncharacterized protein</fullName>
    </submittedName>
</protein>
<dbReference type="Proteomes" id="UP000177310">
    <property type="component" value="Unassembled WGS sequence"/>
</dbReference>
<dbReference type="EMBL" id="MHIL01000006">
    <property type="protein sequence ID" value="OGY52288.1"/>
    <property type="molecule type" value="Genomic_DNA"/>
</dbReference>
<accession>A0A1G1YIW6</accession>
<reference evidence="1 2" key="1">
    <citation type="journal article" date="2016" name="Nat. Commun.">
        <title>Thousands of microbial genomes shed light on interconnected biogeochemical processes in an aquifer system.</title>
        <authorList>
            <person name="Anantharaman K."/>
            <person name="Brown C.T."/>
            <person name="Hug L.A."/>
            <person name="Sharon I."/>
            <person name="Castelle C.J."/>
            <person name="Probst A.J."/>
            <person name="Thomas B.C."/>
            <person name="Singh A."/>
            <person name="Wilkins M.J."/>
            <person name="Karaoz U."/>
            <person name="Brodie E.L."/>
            <person name="Williams K.H."/>
            <person name="Hubbard S.S."/>
            <person name="Banfield J.F."/>
        </authorList>
    </citation>
    <scope>NUCLEOTIDE SEQUENCE [LARGE SCALE GENOMIC DNA]</scope>
</reference>
<organism evidence="1 2">
    <name type="scientific">Candidatus Buchananbacteria bacterium RIFCSPHIGHO2_02_FULL_56_16</name>
    <dbReference type="NCBI Taxonomy" id="1797542"/>
    <lineage>
        <taxon>Bacteria</taxon>
        <taxon>Candidatus Buchananiibacteriota</taxon>
    </lineage>
</organism>